<accession>A0ACD0NZ27</accession>
<name>A0ACD0NZ27_9BASI</name>
<keyword evidence="2" id="KW-1185">Reference proteome</keyword>
<dbReference type="Proteomes" id="UP000245626">
    <property type="component" value="Unassembled WGS sequence"/>
</dbReference>
<proteinExistence type="predicted"/>
<protein>
    <submittedName>
        <fullName evidence="1">Uncharacterized protein</fullName>
    </submittedName>
</protein>
<reference evidence="1 2" key="1">
    <citation type="journal article" date="2018" name="Mol. Biol. Evol.">
        <title>Broad Genomic Sampling Reveals a Smut Pathogenic Ancestry of the Fungal Clade Ustilaginomycotina.</title>
        <authorList>
            <person name="Kijpornyongpan T."/>
            <person name="Mondo S.J."/>
            <person name="Barry K."/>
            <person name="Sandor L."/>
            <person name="Lee J."/>
            <person name="Lipzen A."/>
            <person name="Pangilinan J."/>
            <person name="LaButti K."/>
            <person name="Hainaut M."/>
            <person name="Henrissat B."/>
            <person name="Grigoriev I.V."/>
            <person name="Spatafora J.W."/>
            <person name="Aime M.C."/>
        </authorList>
    </citation>
    <scope>NUCLEOTIDE SEQUENCE [LARGE SCALE GENOMIC DNA]</scope>
    <source>
        <strain evidence="1 2">SA 807</strain>
    </source>
</reference>
<evidence type="ECO:0000313" key="2">
    <source>
        <dbReference type="Proteomes" id="UP000245626"/>
    </source>
</evidence>
<evidence type="ECO:0000313" key="1">
    <source>
        <dbReference type="EMBL" id="PWN51027.1"/>
    </source>
</evidence>
<sequence length="313" mass="33473">MSQPYTAAIVVGSIFAGLALLFFGYKGYKKIWNMRHKDHVLPPIREPPTAYYSASMNSSPYVPGLLSPTNVGSPTDMPSSPSSALAERYDGNPPLTTLAMGHARPGNYSTISSTSSTMTLKKSYAPSLSNSLHSLTLPPGPAGLATKRESYLPHSPLNRESIQIIPPQPLGYGFGAMALATDQRTLAFSRSSGVGSTAEEFSNGFFWNSSDAREQHPVLQEEQRQRYLQKGPEQMFEQQHEQHRPPQAKGEDSPIMSAFNRPTITSFPSASDTPALSSSGSASGTGNSIFSTTPTSSSTKSSPKVPSGVPAIS</sequence>
<dbReference type="EMBL" id="KZ819876">
    <property type="protein sequence ID" value="PWN51027.1"/>
    <property type="molecule type" value="Genomic_DNA"/>
</dbReference>
<gene>
    <name evidence="1" type="ORF">IE53DRAFT_66875</name>
</gene>
<organism evidence="1 2">
    <name type="scientific">Violaceomyces palustris</name>
    <dbReference type="NCBI Taxonomy" id="1673888"/>
    <lineage>
        <taxon>Eukaryota</taxon>
        <taxon>Fungi</taxon>
        <taxon>Dikarya</taxon>
        <taxon>Basidiomycota</taxon>
        <taxon>Ustilaginomycotina</taxon>
        <taxon>Ustilaginomycetes</taxon>
        <taxon>Violaceomycetales</taxon>
        <taxon>Violaceomycetaceae</taxon>
        <taxon>Violaceomyces</taxon>
    </lineage>
</organism>